<evidence type="ECO:0000256" key="1">
    <source>
        <dbReference type="ARBA" id="ARBA00004651"/>
    </source>
</evidence>
<protein>
    <submittedName>
        <fullName evidence="10">ATP-binding cassette subfamily B protein</fullName>
    </submittedName>
</protein>
<dbReference type="AlphaFoldDB" id="A0A543AZ99"/>
<dbReference type="GO" id="GO:0005524">
    <property type="term" value="F:ATP binding"/>
    <property type="evidence" value="ECO:0007669"/>
    <property type="project" value="UniProtKB-KW"/>
</dbReference>
<feature type="transmembrane region" description="Helical" evidence="7">
    <location>
        <begin position="146"/>
        <end position="166"/>
    </location>
</feature>
<dbReference type="RefSeq" id="WP_211347741.1">
    <property type="nucleotide sequence ID" value="NZ_JBHTGS010000001.1"/>
</dbReference>
<name>A0A543AZ99_9ACTN</name>
<comment type="subcellular location">
    <subcellularLocation>
        <location evidence="1">Cell membrane</location>
        <topology evidence="1">Multi-pass membrane protein</topology>
    </subcellularLocation>
</comment>
<dbReference type="EMBL" id="VFOW01000001">
    <property type="protein sequence ID" value="TQL77903.1"/>
    <property type="molecule type" value="Genomic_DNA"/>
</dbReference>
<dbReference type="PANTHER" id="PTHR24221:SF423">
    <property type="entry name" value="ABC TRANSPORTER"/>
    <property type="match status" value="1"/>
</dbReference>
<dbReference type="SUPFAM" id="SSF90123">
    <property type="entry name" value="ABC transporter transmembrane region"/>
    <property type="match status" value="1"/>
</dbReference>
<keyword evidence="5 7" id="KW-1133">Transmembrane helix</keyword>
<dbReference type="SMART" id="SM00382">
    <property type="entry name" value="AAA"/>
    <property type="match status" value="1"/>
</dbReference>
<dbReference type="PROSITE" id="PS50929">
    <property type="entry name" value="ABC_TM1F"/>
    <property type="match status" value="1"/>
</dbReference>
<dbReference type="SUPFAM" id="SSF52540">
    <property type="entry name" value="P-loop containing nucleoside triphosphate hydrolases"/>
    <property type="match status" value="1"/>
</dbReference>
<sequence length="613" mass="66171">MRPRRSNGRRPMWLVVRRLTRVAPANYLGAGLLWGLFLFAPIATGLLLKALFDRLSQDELVSVESALWLCAAFVVVEGLRGVMFWLAVGIVPYWSHGSETLLRANALRSILSSRGAASTRLPHSSGEAVARFRDDPSDLTELTDGLVDLVGSLVFTATAVGIMLAIDPLITVVVLIPLAVVLVLNRFLSAVIERIHDRTRRLAAAVTGFIGETFGSVLAIKTTGAEAAVLDRLKQHNDRRRKAEVRDRLAMDMVDTVTGSTVEISVGLVLLLSASAMRSGEFTVGDFALFMTYVGWLTMLPRVLSRMLYMVPQATVATNRLTRLMAEHEGADELSRPTGVWLRHEPPEESTEVATRTDRLESLSVEGLTVRHGESGNGVRDVSLHLPRGSFTVVTGMVAAGKTTLVRGLLGLLPATGTVRWNGEAVDDPGTFLVPDRAAYVGQVPRLFSESLRENIQLGWPAGPDELAAAIRLAALDRDIAEMRDGLDTVVGARGVRLSGGQVQRAGAARALVRSPDLLVVDDMSSALDVETEELLWERLSSAAADGVGPQTLLVVSHRRAALSRADTIVVLEAGEVVGTGTLAELLTDCPAMRRVWDHDSSEVDADTDPVAR</sequence>
<dbReference type="InParanoid" id="A0A543AZ99"/>
<comment type="caution">
    <text evidence="10">The sequence shown here is derived from an EMBL/GenBank/DDBJ whole genome shotgun (WGS) entry which is preliminary data.</text>
</comment>
<keyword evidence="6 7" id="KW-0472">Membrane</keyword>
<dbReference type="InterPro" id="IPR036640">
    <property type="entry name" value="ABC1_TM_sf"/>
</dbReference>
<evidence type="ECO:0000256" key="7">
    <source>
        <dbReference type="SAM" id="Phobius"/>
    </source>
</evidence>
<dbReference type="InterPro" id="IPR027417">
    <property type="entry name" value="P-loop_NTPase"/>
</dbReference>
<dbReference type="Pfam" id="PF00005">
    <property type="entry name" value="ABC_tran"/>
    <property type="match status" value="1"/>
</dbReference>
<accession>A0A543AZ99</accession>
<evidence type="ECO:0000256" key="4">
    <source>
        <dbReference type="ARBA" id="ARBA00022840"/>
    </source>
</evidence>
<dbReference type="CDD" id="cd03228">
    <property type="entry name" value="ABCC_MRP_Like"/>
    <property type="match status" value="1"/>
</dbReference>
<feature type="domain" description="ABC transmembrane type-1" evidence="9">
    <location>
        <begin position="35"/>
        <end position="313"/>
    </location>
</feature>
<organism evidence="10 11">
    <name type="scientific">Stackebrandtia endophytica</name>
    <dbReference type="NCBI Taxonomy" id="1496996"/>
    <lineage>
        <taxon>Bacteria</taxon>
        <taxon>Bacillati</taxon>
        <taxon>Actinomycetota</taxon>
        <taxon>Actinomycetes</taxon>
        <taxon>Glycomycetales</taxon>
        <taxon>Glycomycetaceae</taxon>
        <taxon>Stackebrandtia</taxon>
    </lineage>
</organism>
<evidence type="ECO:0000313" key="11">
    <source>
        <dbReference type="Proteomes" id="UP000317043"/>
    </source>
</evidence>
<dbReference type="PROSITE" id="PS50893">
    <property type="entry name" value="ABC_TRANSPORTER_2"/>
    <property type="match status" value="1"/>
</dbReference>
<dbReference type="InterPro" id="IPR003593">
    <property type="entry name" value="AAA+_ATPase"/>
</dbReference>
<keyword evidence="2 7" id="KW-0812">Transmembrane</keyword>
<dbReference type="Proteomes" id="UP000317043">
    <property type="component" value="Unassembled WGS sequence"/>
</dbReference>
<reference evidence="10 11" key="1">
    <citation type="submission" date="2019-06" db="EMBL/GenBank/DDBJ databases">
        <title>Sequencing the genomes of 1000 actinobacteria strains.</title>
        <authorList>
            <person name="Klenk H.-P."/>
        </authorList>
    </citation>
    <scope>NUCLEOTIDE SEQUENCE [LARGE SCALE GENOMIC DNA]</scope>
    <source>
        <strain evidence="10 11">DSM 45928</strain>
    </source>
</reference>
<dbReference type="PANTHER" id="PTHR24221">
    <property type="entry name" value="ATP-BINDING CASSETTE SUB-FAMILY B"/>
    <property type="match status" value="1"/>
</dbReference>
<evidence type="ECO:0000259" key="9">
    <source>
        <dbReference type="PROSITE" id="PS50929"/>
    </source>
</evidence>
<gene>
    <name evidence="10" type="ORF">FB566_3477</name>
</gene>
<evidence type="ECO:0000256" key="3">
    <source>
        <dbReference type="ARBA" id="ARBA00022741"/>
    </source>
</evidence>
<feature type="transmembrane region" description="Helical" evidence="7">
    <location>
        <begin position="66"/>
        <end position="94"/>
    </location>
</feature>
<dbReference type="Gene3D" id="1.20.1560.10">
    <property type="entry name" value="ABC transporter type 1, transmembrane domain"/>
    <property type="match status" value="1"/>
</dbReference>
<dbReference type="InterPro" id="IPR011527">
    <property type="entry name" value="ABC1_TM_dom"/>
</dbReference>
<dbReference type="Gene3D" id="3.40.50.300">
    <property type="entry name" value="P-loop containing nucleotide triphosphate hydrolases"/>
    <property type="match status" value="1"/>
</dbReference>
<dbReference type="CDD" id="cd07346">
    <property type="entry name" value="ABC_6TM_exporters"/>
    <property type="match status" value="1"/>
</dbReference>
<keyword evidence="3" id="KW-0547">Nucleotide-binding</keyword>
<dbReference type="Pfam" id="PF00664">
    <property type="entry name" value="ABC_membrane"/>
    <property type="match status" value="1"/>
</dbReference>
<dbReference type="InterPro" id="IPR003439">
    <property type="entry name" value="ABC_transporter-like_ATP-bd"/>
</dbReference>
<evidence type="ECO:0000313" key="10">
    <source>
        <dbReference type="EMBL" id="TQL77903.1"/>
    </source>
</evidence>
<keyword evidence="4 10" id="KW-0067">ATP-binding</keyword>
<feature type="transmembrane region" description="Helical" evidence="7">
    <location>
        <begin position="27"/>
        <end position="46"/>
    </location>
</feature>
<dbReference type="GO" id="GO:0005886">
    <property type="term" value="C:plasma membrane"/>
    <property type="evidence" value="ECO:0007669"/>
    <property type="project" value="UniProtKB-SubCell"/>
</dbReference>
<proteinExistence type="predicted"/>
<dbReference type="GO" id="GO:0016887">
    <property type="term" value="F:ATP hydrolysis activity"/>
    <property type="evidence" value="ECO:0007669"/>
    <property type="project" value="InterPro"/>
</dbReference>
<evidence type="ECO:0000256" key="2">
    <source>
        <dbReference type="ARBA" id="ARBA00022692"/>
    </source>
</evidence>
<evidence type="ECO:0000256" key="6">
    <source>
        <dbReference type="ARBA" id="ARBA00023136"/>
    </source>
</evidence>
<dbReference type="GO" id="GO:0140359">
    <property type="term" value="F:ABC-type transporter activity"/>
    <property type="evidence" value="ECO:0007669"/>
    <property type="project" value="InterPro"/>
</dbReference>
<evidence type="ECO:0000259" key="8">
    <source>
        <dbReference type="PROSITE" id="PS50893"/>
    </source>
</evidence>
<keyword evidence="11" id="KW-1185">Reference proteome</keyword>
<feature type="domain" description="ABC transporter" evidence="8">
    <location>
        <begin position="363"/>
        <end position="599"/>
    </location>
</feature>
<evidence type="ECO:0000256" key="5">
    <source>
        <dbReference type="ARBA" id="ARBA00022989"/>
    </source>
</evidence>
<feature type="transmembrane region" description="Helical" evidence="7">
    <location>
        <begin position="172"/>
        <end position="192"/>
    </location>
</feature>
<feature type="transmembrane region" description="Helical" evidence="7">
    <location>
        <begin position="282"/>
        <end position="300"/>
    </location>
</feature>
<dbReference type="InterPro" id="IPR039421">
    <property type="entry name" value="Type_1_exporter"/>
</dbReference>